<keyword evidence="1" id="KW-0732">Signal</keyword>
<gene>
    <name evidence="2" type="ORF">HMPREF9460_01262</name>
</gene>
<dbReference type="AlphaFoldDB" id="A0A096BAW0"/>
<reference evidence="2 3" key="1">
    <citation type="submission" date="2011-08" db="EMBL/GenBank/DDBJ databases">
        <title>The Genome Sequence of Clostridium orbiscindens 1_3_50AFAA.</title>
        <authorList>
            <consortium name="The Broad Institute Genome Sequencing Platform"/>
            <person name="Earl A."/>
            <person name="Ward D."/>
            <person name="Feldgarden M."/>
            <person name="Gevers D."/>
            <person name="Daigneault M."/>
            <person name="Strauss J."/>
            <person name="Allen-Vercoe E."/>
            <person name="Young S.K."/>
            <person name="Zeng Q."/>
            <person name="Gargeya S."/>
            <person name="Fitzgerald M."/>
            <person name="Haas B."/>
            <person name="Abouelleil A."/>
            <person name="Alvarado L."/>
            <person name="Arachchi H.M."/>
            <person name="Berlin A."/>
            <person name="Brown A."/>
            <person name="Chapman S.B."/>
            <person name="Chen Z."/>
            <person name="Dunbar C."/>
            <person name="Freedman E."/>
            <person name="Gearin G."/>
            <person name="Gellesch M."/>
            <person name="Goldberg J."/>
            <person name="Griggs A."/>
            <person name="Gujja S."/>
            <person name="Heiman D."/>
            <person name="Howarth C."/>
            <person name="Larson L."/>
            <person name="Lui A."/>
            <person name="MacDonald P.J.P."/>
            <person name="Montmayeur A."/>
            <person name="Murphy C."/>
            <person name="Neiman D."/>
            <person name="Pearson M."/>
            <person name="Priest M."/>
            <person name="Roberts A."/>
            <person name="Saif S."/>
            <person name="Shea T."/>
            <person name="Shenoy N."/>
            <person name="Sisk P."/>
            <person name="Stolte C."/>
            <person name="Sykes S."/>
            <person name="Wortman J."/>
            <person name="Nusbaum C."/>
            <person name="Birren B."/>
        </authorList>
    </citation>
    <scope>NUCLEOTIDE SEQUENCE [LARGE SCALE GENOMIC DNA]</scope>
    <source>
        <strain evidence="2 3">1_3_50AFAA</strain>
    </source>
</reference>
<evidence type="ECO:0000256" key="1">
    <source>
        <dbReference type="SAM" id="SignalP"/>
    </source>
</evidence>
<name>A0A096BAW0_FLAPL</name>
<dbReference type="InterPro" id="IPR032675">
    <property type="entry name" value="LRR_dom_sf"/>
</dbReference>
<feature type="chain" id="PRO_5039712715" evidence="1">
    <location>
        <begin position="24"/>
        <end position="174"/>
    </location>
</feature>
<evidence type="ECO:0000313" key="3">
    <source>
        <dbReference type="Proteomes" id="UP000029585"/>
    </source>
</evidence>
<evidence type="ECO:0000313" key="2">
    <source>
        <dbReference type="EMBL" id="KGF56215.1"/>
    </source>
</evidence>
<dbReference type="RefSeq" id="WP_044939882.1">
    <property type="nucleotide sequence ID" value="NZ_KN174162.1"/>
</dbReference>
<accession>A0A096BAW0</accession>
<organism evidence="2 3">
    <name type="scientific">Flavonifractor plautii 1_3_50AFAA</name>
    <dbReference type="NCBI Taxonomy" id="742738"/>
    <lineage>
        <taxon>Bacteria</taxon>
        <taxon>Bacillati</taxon>
        <taxon>Bacillota</taxon>
        <taxon>Clostridia</taxon>
        <taxon>Eubacteriales</taxon>
        <taxon>Oscillospiraceae</taxon>
        <taxon>Flavonifractor</taxon>
    </lineage>
</organism>
<keyword evidence="3" id="KW-1185">Reference proteome</keyword>
<dbReference type="Gene3D" id="3.80.10.10">
    <property type="entry name" value="Ribonuclease Inhibitor"/>
    <property type="match status" value="1"/>
</dbReference>
<dbReference type="EMBL" id="ADLO01000046">
    <property type="protein sequence ID" value="KGF56215.1"/>
    <property type="molecule type" value="Genomic_DNA"/>
</dbReference>
<comment type="caution">
    <text evidence="2">The sequence shown here is derived from an EMBL/GenBank/DDBJ whole genome shotgun (WGS) entry which is preliminary data.</text>
</comment>
<sequence length="174" mass="18842">MRKRLLASMIAMVLLLSLFPVSALVVERDKGSETPVACAVTEGCTLQAGHECECVLPDEPETTEDDPAPADNVMSGNCGLYDYINKEYTDTVKWALTANDEDGYTLTISGNGPMGNAYITEDNVSSGEPEWHYSREKITRVVIQDGVTSVGAKSFKNYTNLKTVVLPASITKIG</sequence>
<feature type="signal peptide" evidence="1">
    <location>
        <begin position="1"/>
        <end position="23"/>
    </location>
</feature>
<dbReference type="HOGENOM" id="CLU_1537424_0_0_9"/>
<dbReference type="Proteomes" id="UP000029585">
    <property type="component" value="Unassembled WGS sequence"/>
</dbReference>
<protein>
    <submittedName>
        <fullName evidence="2">Uncharacterized protein</fullName>
    </submittedName>
</protein>
<proteinExistence type="predicted"/>